<dbReference type="SUPFAM" id="SSF100950">
    <property type="entry name" value="NagB/RpiA/CoA transferase-like"/>
    <property type="match status" value="1"/>
</dbReference>
<dbReference type="PANTHER" id="PTHR11054:SF24">
    <property type="entry name" value="6-PHOSPHOGLUCONOLACTONASE 3-RELATED"/>
    <property type="match status" value="1"/>
</dbReference>
<dbReference type="AlphaFoldDB" id="A0A2P7YD71"/>
<dbReference type="CDD" id="cd01400">
    <property type="entry name" value="6PGL"/>
    <property type="match status" value="1"/>
</dbReference>
<dbReference type="InterPro" id="IPR006148">
    <property type="entry name" value="Glc/Gal-6P_isomerase"/>
</dbReference>
<dbReference type="FunFam" id="3.40.50.1360:FF:000005">
    <property type="entry name" value="6-phosphogluconolactonase"/>
    <property type="match status" value="1"/>
</dbReference>
<dbReference type="PANTHER" id="PTHR11054">
    <property type="entry name" value="6-PHOSPHOGLUCONOLACTONASE"/>
    <property type="match status" value="1"/>
</dbReference>
<dbReference type="GO" id="GO:0017057">
    <property type="term" value="F:6-phosphogluconolactonase activity"/>
    <property type="evidence" value="ECO:0007669"/>
    <property type="project" value="UniProtKB-EC"/>
</dbReference>
<dbReference type="OrthoDB" id="432544at2759"/>
<evidence type="ECO:0000313" key="9">
    <source>
        <dbReference type="EMBL" id="PSK33887.1"/>
    </source>
</evidence>
<reference evidence="9 10" key="1">
    <citation type="submission" date="2018-03" db="EMBL/GenBank/DDBJ databases">
        <title>Candida pseudohaemulonii genome assembly and annotation.</title>
        <authorList>
            <person name="Munoz J.F."/>
            <person name="Gade L.G."/>
            <person name="Chow N.A."/>
            <person name="Litvintseva A.P."/>
            <person name="Loparev V.N."/>
            <person name="Cuomo C.A."/>
        </authorList>
    </citation>
    <scope>NUCLEOTIDE SEQUENCE [LARGE SCALE GENOMIC DNA]</scope>
    <source>
        <strain evidence="9 10">B12108</strain>
    </source>
</reference>
<evidence type="ECO:0000313" key="10">
    <source>
        <dbReference type="Proteomes" id="UP000241107"/>
    </source>
</evidence>
<evidence type="ECO:0000256" key="3">
    <source>
        <dbReference type="ARBA" id="ARBA00004961"/>
    </source>
</evidence>
<dbReference type="GeneID" id="36568466"/>
<evidence type="ECO:0000256" key="4">
    <source>
        <dbReference type="ARBA" id="ARBA00010662"/>
    </source>
</evidence>
<comment type="caution">
    <text evidence="9">The sequence shown here is derived from an EMBL/GenBank/DDBJ whole genome shotgun (WGS) entry which is preliminary data.</text>
</comment>
<proteinExistence type="inferred from homology"/>
<dbReference type="VEuPathDB" id="FungiDB:C7M61_005079"/>
<evidence type="ECO:0000256" key="7">
    <source>
        <dbReference type="RuleBase" id="RU365095"/>
    </source>
</evidence>
<dbReference type="NCBIfam" id="TIGR01198">
    <property type="entry name" value="pgl"/>
    <property type="match status" value="1"/>
</dbReference>
<dbReference type="InterPro" id="IPR037171">
    <property type="entry name" value="NagB/RpiA_transferase-like"/>
</dbReference>
<keyword evidence="6" id="KW-0378">Hydrolase</keyword>
<dbReference type="Gene3D" id="3.40.50.1360">
    <property type="match status" value="1"/>
</dbReference>
<feature type="domain" description="Glucosamine/galactosamine-6-phosphate isomerase" evidence="8">
    <location>
        <begin position="10"/>
        <end position="234"/>
    </location>
</feature>
<evidence type="ECO:0000256" key="1">
    <source>
        <dbReference type="ARBA" id="ARBA00000832"/>
    </source>
</evidence>
<name>A0A2P7YD71_9ASCO</name>
<dbReference type="InterPro" id="IPR005900">
    <property type="entry name" value="6-phosphogluconolactonase_DevB"/>
</dbReference>
<dbReference type="GO" id="GO:0005975">
    <property type="term" value="P:carbohydrate metabolic process"/>
    <property type="evidence" value="ECO:0007669"/>
    <property type="project" value="InterPro"/>
</dbReference>
<comment type="similarity">
    <text evidence="4 7">Belongs to the glucosamine/galactosamine-6-phosphate isomerase family. 6-phosphogluconolactonase subfamily.</text>
</comment>
<dbReference type="GO" id="GO:0005737">
    <property type="term" value="C:cytoplasm"/>
    <property type="evidence" value="ECO:0007669"/>
    <property type="project" value="UniProtKB-SubCell"/>
</dbReference>
<sequence>MVSLYSHKESSDVAKAVGAYIIKIQDEAVSKAGVFKVAVSGGSLGKVLKAALIDDSELSQKVKWDKWEVFFSDERIVPLDHAESNYGLFNEKVLLSLPAGSPKPKVHAIDASLITGSDGQLEGADSGKDEAIAQAYEKLFASDAHLDLVLLGCGPDGHTCSLFPGHALLQEKNSLVSLIRDSPKPPPRRITITFPVLAQASNIAFVAEGEGKAPVIDEIFNKPESQLPCKYVNDLSVPVSWFVNDAALTNINVTPSKY</sequence>
<dbReference type="RefSeq" id="XP_024711453.1">
    <property type="nucleotide sequence ID" value="XM_024860391.1"/>
</dbReference>
<evidence type="ECO:0000259" key="8">
    <source>
        <dbReference type="Pfam" id="PF01182"/>
    </source>
</evidence>
<evidence type="ECO:0000256" key="5">
    <source>
        <dbReference type="ARBA" id="ARBA00022490"/>
    </source>
</evidence>
<dbReference type="Proteomes" id="UP000241107">
    <property type="component" value="Unassembled WGS sequence"/>
</dbReference>
<gene>
    <name evidence="9" type="ORF">C7M61_005079</name>
</gene>
<comment type="subcellular location">
    <subcellularLocation>
        <location evidence="2">Cytoplasm</location>
    </subcellularLocation>
</comment>
<comment type="catalytic activity">
    <reaction evidence="1">
        <text>6-phospho-D-glucono-1,5-lactone + H2O = 6-phospho-D-gluconate + H(+)</text>
        <dbReference type="Rhea" id="RHEA:12556"/>
        <dbReference type="ChEBI" id="CHEBI:15377"/>
        <dbReference type="ChEBI" id="CHEBI:15378"/>
        <dbReference type="ChEBI" id="CHEBI:57955"/>
        <dbReference type="ChEBI" id="CHEBI:58759"/>
        <dbReference type="EC" id="3.1.1.31"/>
    </reaction>
</comment>
<keyword evidence="10" id="KW-1185">Reference proteome</keyword>
<dbReference type="GO" id="GO:0006098">
    <property type="term" value="P:pentose-phosphate shunt"/>
    <property type="evidence" value="ECO:0007669"/>
    <property type="project" value="InterPro"/>
</dbReference>
<accession>A0A2P7YD71</accession>
<protein>
    <recommendedName>
        <fullName evidence="7">6-phosphogluconolactonase-like protein</fullName>
    </recommendedName>
</protein>
<dbReference type="STRING" id="418784.A0A2P7YD71"/>
<evidence type="ECO:0000256" key="2">
    <source>
        <dbReference type="ARBA" id="ARBA00004496"/>
    </source>
</evidence>
<dbReference type="EMBL" id="PYFQ01000021">
    <property type="protein sequence ID" value="PSK33887.1"/>
    <property type="molecule type" value="Genomic_DNA"/>
</dbReference>
<keyword evidence="5" id="KW-0963">Cytoplasm</keyword>
<dbReference type="Pfam" id="PF01182">
    <property type="entry name" value="Glucosamine_iso"/>
    <property type="match status" value="1"/>
</dbReference>
<evidence type="ECO:0000256" key="6">
    <source>
        <dbReference type="ARBA" id="ARBA00022801"/>
    </source>
</evidence>
<organism evidence="9 10">
    <name type="scientific">Candidozyma pseudohaemuli</name>
    <dbReference type="NCBI Taxonomy" id="418784"/>
    <lineage>
        <taxon>Eukaryota</taxon>
        <taxon>Fungi</taxon>
        <taxon>Dikarya</taxon>
        <taxon>Ascomycota</taxon>
        <taxon>Saccharomycotina</taxon>
        <taxon>Pichiomycetes</taxon>
        <taxon>Metschnikowiaceae</taxon>
        <taxon>Candidozyma</taxon>
    </lineage>
</organism>
<dbReference type="InterPro" id="IPR039104">
    <property type="entry name" value="6PGL"/>
</dbReference>
<comment type="pathway">
    <text evidence="3">Carbohydrate degradation; pentose phosphate pathway; D-ribulose 5-phosphate from D-glucose 6-phosphate (oxidative stage): step 2/3.</text>
</comment>